<evidence type="ECO:0000313" key="1">
    <source>
        <dbReference type="EMBL" id="SDJ93195.1"/>
    </source>
</evidence>
<dbReference type="AlphaFoldDB" id="A0A1G8XTG7"/>
<accession>A0A1G8XTG7</accession>
<dbReference type="Proteomes" id="UP000199213">
    <property type="component" value="Unassembled WGS sequence"/>
</dbReference>
<dbReference type="RefSeq" id="WP_092626881.1">
    <property type="nucleotide sequence ID" value="NZ_FNFM01000003.1"/>
</dbReference>
<evidence type="ECO:0008006" key="3">
    <source>
        <dbReference type="Google" id="ProtNLM"/>
    </source>
</evidence>
<dbReference type="OrthoDB" id="3576999at2"/>
<evidence type="ECO:0000313" key="2">
    <source>
        <dbReference type="Proteomes" id="UP000199213"/>
    </source>
</evidence>
<sequence length="76" mass="8530">MTDEVVVTVHDEWLDHIDTVVQRLRRIGMRVDRVLELVGMITGSLASEYFDDARAVPGVVAVERGETLRIPPGENQ</sequence>
<dbReference type="EMBL" id="FNFM01000003">
    <property type="protein sequence ID" value="SDJ93195.1"/>
    <property type="molecule type" value="Genomic_DNA"/>
</dbReference>
<gene>
    <name evidence="1" type="ORF">SAMN04487820_10330</name>
</gene>
<name>A0A1G8XTG7_ACTMZ</name>
<proteinExistence type="predicted"/>
<protein>
    <recommendedName>
        <fullName evidence="3">Ketohydroxyglutarate aldolase</fullName>
    </recommendedName>
</protein>
<keyword evidence="2" id="KW-1185">Reference proteome</keyword>
<reference evidence="2" key="1">
    <citation type="submission" date="2016-10" db="EMBL/GenBank/DDBJ databases">
        <authorList>
            <person name="Varghese N."/>
            <person name="Submissions S."/>
        </authorList>
    </citation>
    <scope>NUCLEOTIDE SEQUENCE [LARGE SCALE GENOMIC DNA]</scope>
    <source>
        <strain evidence="2">DSM 45460</strain>
    </source>
</reference>
<organism evidence="1 2">
    <name type="scientific">Actinopolyspora mzabensis</name>
    <dbReference type="NCBI Taxonomy" id="995066"/>
    <lineage>
        <taxon>Bacteria</taxon>
        <taxon>Bacillati</taxon>
        <taxon>Actinomycetota</taxon>
        <taxon>Actinomycetes</taxon>
        <taxon>Actinopolysporales</taxon>
        <taxon>Actinopolysporaceae</taxon>
        <taxon>Actinopolyspora</taxon>
    </lineage>
</organism>